<evidence type="ECO:0000313" key="1">
    <source>
        <dbReference type="EMBL" id="CFS14471.1"/>
    </source>
</evidence>
<evidence type="ECO:0000313" key="2">
    <source>
        <dbReference type="EMBL" id="CPA20172.1"/>
    </source>
</evidence>
<dbReference type="EMBL" id="CGCX01002642">
    <property type="protein sequence ID" value="CFS14471.1"/>
    <property type="molecule type" value="Genomic_DNA"/>
</dbReference>
<proteinExistence type="predicted"/>
<sequence length="43" mass="4569">MSTNALNSVGCMTVRSTAQVPPIDQPTMPQLVCSGLTPNFETM</sequence>
<protein>
    <submittedName>
        <fullName evidence="1">Uncharacterized protein</fullName>
    </submittedName>
</protein>
<reference evidence="3 4" key="2">
    <citation type="submission" date="2015-03" db="EMBL/GenBank/DDBJ databases">
        <authorList>
            <consortium name="Pathogen Informatics"/>
        </authorList>
    </citation>
    <scope>NUCLEOTIDE SEQUENCE [LARGE SCALE GENOMIC DNA]</scope>
    <source>
        <strain evidence="1 4">C09601061</strain>
        <strain evidence="3">N09902308</strain>
    </source>
</reference>
<dbReference type="AlphaFoldDB" id="A0A654U7V1"/>
<reference evidence="2" key="1">
    <citation type="submission" date="2015-03" db="EMBL/GenBank/DDBJ databases">
        <authorList>
            <consortium name="Pathogen Informatics"/>
            <person name="Murphy D."/>
        </authorList>
    </citation>
    <scope>NUCLEOTIDE SEQUENCE</scope>
    <source>
        <strain evidence="2">N09902308</strain>
    </source>
</reference>
<dbReference type="EMBL" id="CSBK01002765">
    <property type="protein sequence ID" value="CPA20172.1"/>
    <property type="molecule type" value="Genomic_DNA"/>
</dbReference>
<dbReference type="Proteomes" id="UP000046680">
    <property type="component" value="Unassembled WGS sequence"/>
</dbReference>
<evidence type="ECO:0000313" key="3">
    <source>
        <dbReference type="Proteomes" id="UP000039021"/>
    </source>
</evidence>
<accession>A0A654U7V1</accession>
<gene>
    <name evidence="1" type="ORF">ERS007657_04239</name>
    <name evidence="2" type="ORF">ERS007739_04427</name>
</gene>
<dbReference type="Proteomes" id="UP000039021">
    <property type="component" value="Unassembled WGS sequence"/>
</dbReference>
<evidence type="ECO:0000313" key="4">
    <source>
        <dbReference type="Proteomes" id="UP000046680"/>
    </source>
</evidence>
<organism evidence="1 4">
    <name type="scientific">Mycobacterium tuberculosis</name>
    <dbReference type="NCBI Taxonomy" id="1773"/>
    <lineage>
        <taxon>Bacteria</taxon>
        <taxon>Bacillati</taxon>
        <taxon>Actinomycetota</taxon>
        <taxon>Actinomycetes</taxon>
        <taxon>Mycobacteriales</taxon>
        <taxon>Mycobacteriaceae</taxon>
        <taxon>Mycobacterium</taxon>
        <taxon>Mycobacterium tuberculosis complex</taxon>
    </lineage>
</organism>
<name>A0A654U7V1_MYCTX</name>